<dbReference type="RefSeq" id="WP_177034147.1">
    <property type="nucleotide sequence ID" value="NZ_JACAOZ010000014.1"/>
</dbReference>
<evidence type="ECO:0000313" key="2">
    <source>
        <dbReference type="Proteomes" id="UP000560470"/>
    </source>
</evidence>
<evidence type="ECO:0008006" key="3">
    <source>
        <dbReference type="Google" id="ProtNLM"/>
    </source>
</evidence>
<dbReference type="Proteomes" id="UP000560470">
    <property type="component" value="Unassembled WGS sequence"/>
</dbReference>
<comment type="caution">
    <text evidence="1">The sequence shown here is derived from an EMBL/GenBank/DDBJ whole genome shotgun (WGS) entry which is preliminary data.</text>
</comment>
<sequence length="257" mass="28782">MKSFLRSWWQLIIILLCSPYVYACEPAKRSSYPQLAIDGGFIIFHAVAVLEDEGEPSPEMGIGISFLNCANGEENFIARLPYVADPGEVQDAFIADSANGKDELFVIHSAPIRAFTGINYGSDYFSVMAFRREEDRYSLDKNLTEYLGSGADVVDRQGDVDVPIYIYPYKSRAAVFLKLSSRSYLDWANKIARNLTVIDRAEIYSSMSIANSTEMYLVKGDRVRLEQVSAGWGYILYVTAKGKEIHGWILCEKLGGC</sequence>
<accession>A0A7Y7V8A9</accession>
<protein>
    <recommendedName>
        <fullName evidence="3">SH3 domain-containing protein</fullName>
    </recommendedName>
</protein>
<reference evidence="1 2" key="1">
    <citation type="submission" date="2020-04" db="EMBL/GenBank/DDBJ databases">
        <title>Molecular characterization of pseudomonads from Agaricus bisporus reveal novel blotch 2 pathogens in Western Europe.</title>
        <authorList>
            <person name="Taparia T."/>
            <person name="Krijger M."/>
            <person name="Haynes E."/>
            <person name="Elpinstone J.G."/>
            <person name="Noble R."/>
            <person name="Van Der Wolf J."/>
        </authorList>
    </citation>
    <scope>NUCLEOTIDE SEQUENCE [LARGE SCALE GENOMIC DNA]</scope>
    <source>
        <strain evidence="1 2">B7002</strain>
    </source>
</reference>
<dbReference type="AlphaFoldDB" id="A0A7Y7V8A9"/>
<proteinExistence type="predicted"/>
<dbReference type="EMBL" id="JACAOZ010000014">
    <property type="protein sequence ID" value="NVZ57948.1"/>
    <property type="molecule type" value="Genomic_DNA"/>
</dbReference>
<organism evidence="1 2">
    <name type="scientific">Pseudomonas edaphica</name>
    <dbReference type="NCBI Taxonomy" id="2006980"/>
    <lineage>
        <taxon>Bacteria</taxon>
        <taxon>Pseudomonadati</taxon>
        <taxon>Pseudomonadota</taxon>
        <taxon>Gammaproteobacteria</taxon>
        <taxon>Pseudomonadales</taxon>
        <taxon>Pseudomonadaceae</taxon>
        <taxon>Pseudomonas</taxon>
    </lineage>
</organism>
<name>A0A7Y7V8A9_9PSED</name>
<gene>
    <name evidence="1" type="ORF">HX797_16920</name>
</gene>
<evidence type="ECO:0000313" key="1">
    <source>
        <dbReference type="EMBL" id="NVZ57948.1"/>
    </source>
</evidence>